<sequence length="245" mass="26807">MTRPCHPAARARPRGERLSTGRRGRPPADTSRPGIWCGRRAGGRASVRGVSVQGKVEIRRSARRKRTVSARREGDVTVILMPAGLSAAREAELVDDMLGRLERSERRRRGRAGAGDEALEARAREMSDRWLGGAAQPASVRWVPVMRSRWASCTQTDGTIRVSEAARRFPAYVLDYLLVHELAHLVAPGGHTPRFWELVRRYPRTERAIGFLEASSVALRDPAAGAWGPHGADDCDDAAACDGSA</sequence>
<evidence type="ECO:0000313" key="3">
    <source>
        <dbReference type="EMBL" id="QDQ98162.1"/>
    </source>
</evidence>
<evidence type="ECO:0000256" key="1">
    <source>
        <dbReference type="SAM" id="MobiDB-lite"/>
    </source>
</evidence>
<dbReference type="Gene3D" id="3.30.2010.10">
    <property type="entry name" value="Metalloproteases ('zincins'), catalytic domain"/>
    <property type="match status" value="1"/>
</dbReference>
<reference evidence="3 4" key="2">
    <citation type="submission" date="2019-07" db="EMBL/GenBank/DDBJ databases">
        <authorList>
            <person name="Huang Y."/>
        </authorList>
    </citation>
    <scope>NUCLEOTIDE SEQUENCE [LARGE SCALE GENOMIC DNA]</scope>
    <source>
        <strain evidence="3 4">HY188</strain>
    </source>
</reference>
<dbReference type="OrthoDB" id="9811177at2"/>
<dbReference type="CDD" id="cd07344">
    <property type="entry name" value="M48_yhfN_like"/>
    <property type="match status" value="1"/>
</dbReference>
<organism evidence="3 4">
    <name type="scientific">Tomitella fengzijianii</name>
    <dbReference type="NCBI Taxonomy" id="2597660"/>
    <lineage>
        <taxon>Bacteria</taxon>
        <taxon>Bacillati</taxon>
        <taxon>Actinomycetota</taxon>
        <taxon>Actinomycetes</taxon>
        <taxon>Mycobacteriales</taxon>
        <taxon>Tomitella</taxon>
    </lineage>
</organism>
<reference evidence="3 4" key="1">
    <citation type="submission" date="2019-07" db="EMBL/GenBank/DDBJ databases">
        <title>Tomitella cavernea sp. nov., an actinomycete isolated from soil.</title>
        <authorList>
            <person name="Cheng J."/>
        </authorList>
    </citation>
    <scope>NUCLEOTIDE SEQUENCE [LARGE SCALE GENOMIC DNA]</scope>
    <source>
        <strain evidence="3 4">HY188</strain>
    </source>
</reference>
<feature type="compositionally biased region" description="Low complexity" evidence="1">
    <location>
        <begin position="1"/>
        <end position="10"/>
    </location>
</feature>
<name>A0A516X507_9ACTN</name>
<dbReference type="PANTHER" id="PTHR30399:SF1">
    <property type="entry name" value="UTP PYROPHOSPHATASE"/>
    <property type="match status" value="1"/>
</dbReference>
<feature type="domain" description="YgjP-like metallopeptidase" evidence="2">
    <location>
        <begin position="143"/>
        <end position="202"/>
    </location>
</feature>
<proteinExistence type="predicted"/>
<evidence type="ECO:0000259" key="2">
    <source>
        <dbReference type="Pfam" id="PF01863"/>
    </source>
</evidence>
<dbReference type="Pfam" id="PF01863">
    <property type="entry name" value="YgjP-like"/>
    <property type="match status" value="1"/>
</dbReference>
<keyword evidence="4" id="KW-1185">Reference proteome</keyword>
<dbReference type="InterPro" id="IPR053136">
    <property type="entry name" value="UTP_pyrophosphatase-like"/>
</dbReference>
<protein>
    <submittedName>
        <fullName evidence="3">M48 family metallopeptidase</fullName>
    </submittedName>
</protein>
<gene>
    <name evidence="3" type="ORF">FO059_13655</name>
</gene>
<dbReference type="PANTHER" id="PTHR30399">
    <property type="entry name" value="UNCHARACTERIZED PROTEIN YGJP"/>
    <property type="match status" value="1"/>
</dbReference>
<dbReference type="KEGG" id="toy:FO059_13655"/>
<dbReference type="AlphaFoldDB" id="A0A516X507"/>
<dbReference type="Proteomes" id="UP000317344">
    <property type="component" value="Chromosome"/>
</dbReference>
<accession>A0A516X507</accession>
<evidence type="ECO:0000313" key="4">
    <source>
        <dbReference type="Proteomes" id="UP000317344"/>
    </source>
</evidence>
<dbReference type="InterPro" id="IPR002725">
    <property type="entry name" value="YgjP-like_metallopeptidase"/>
</dbReference>
<feature type="region of interest" description="Disordered" evidence="1">
    <location>
        <begin position="1"/>
        <end position="40"/>
    </location>
</feature>
<dbReference type="EMBL" id="CP041765">
    <property type="protein sequence ID" value="QDQ98162.1"/>
    <property type="molecule type" value="Genomic_DNA"/>
</dbReference>